<evidence type="ECO:0000313" key="1">
    <source>
        <dbReference type="EMBL" id="MBB5426883.1"/>
    </source>
</evidence>
<sequence>MFLRQRARWHLRRSSMTASRSNAASRRVAILVLLCRDYAALELTLASHMAYRPTGVEFILLQNCRGGYDAERTLAVARRYARLFPGIVRVVDDIPPGPPYRTIKKLLSQPAFAEIDLICKVDDDAFPIAGGWLDKMLVTYDAAENESANELAYVTPLINNNNWGFPEVMRVMNLEREYFTSQAHPHFVGADGDKRFPLRIIPAEQIEIGTNGTIWGYPHIARWLHQRTTLQPDAFIAATRDLEPCEVPAESRYSIGCILFRKRLWDMIDDGGQDDEHMMHMYCARHRLRIVCARSVPFVHMAYFTQREENRDIVDAARALYDGRLGHPFPISLYADRERDIEARLRWLEDHPPQATKGTLEASKRVSRAIYRRVRTLWQNGRRAWSVVTGKRDATSGRSSPSP</sequence>
<evidence type="ECO:0008006" key="3">
    <source>
        <dbReference type="Google" id="ProtNLM"/>
    </source>
</evidence>
<reference evidence="1 2" key="1">
    <citation type="submission" date="2020-08" db="EMBL/GenBank/DDBJ databases">
        <title>Genomic Encyclopedia of Type Strains, Phase IV (KMG-V): Genome sequencing to study the core and pangenomes of soil and plant-associated prokaryotes.</title>
        <authorList>
            <person name="Whitman W."/>
        </authorList>
    </citation>
    <scope>NUCLEOTIDE SEQUENCE [LARGE SCALE GENOMIC DNA]</scope>
    <source>
        <strain evidence="1 2">JPY158</strain>
    </source>
</reference>
<dbReference type="EMBL" id="JACHDD010000008">
    <property type="protein sequence ID" value="MBB5426883.1"/>
    <property type="molecule type" value="Genomic_DNA"/>
</dbReference>
<evidence type="ECO:0000313" key="2">
    <source>
        <dbReference type="Proteomes" id="UP000592780"/>
    </source>
</evidence>
<gene>
    <name evidence="1" type="ORF">HDG40_005062</name>
</gene>
<accession>A0A7W8QAK8</accession>
<proteinExistence type="predicted"/>
<protein>
    <recommendedName>
        <fullName evidence="3">Glycosyltransferase</fullName>
    </recommendedName>
</protein>
<comment type="caution">
    <text evidence="1">The sequence shown here is derived from an EMBL/GenBank/DDBJ whole genome shotgun (WGS) entry which is preliminary data.</text>
</comment>
<organism evidence="1 2">
    <name type="scientific">Paraburkholderia atlantica</name>
    <dbReference type="NCBI Taxonomy" id="2654982"/>
    <lineage>
        <taxon>Bacteria</taxon>
        <taxon>Pseudomonadati</taxon>
        <taxon>Pseudomonadota</taxon>
        <taxon>Betaproteobacteria</taxon>
        <taxon>Burkholderiales</taxon>
        <taxon>Burkholderiaceae</taxon>
        <taxon>Paraburkholderia</taxon>
    </lineage>
</organism>
<dbReference type="AlphaFoldDB" id="A0A7W8QAK8"/>
<dbReference type="Proteomes" id="UP000592780">
    <property type="component" value="Unassembled WGS sequence"/>
</dbReference>
<name>A0A7W8QAK8_PARAM</name>
<keyword evidence="2" id="KW-1185">Reference proteome</keyword>